<proteinExistence type="predicted"/>
<dbReference type="AlphaFoldDB" id="A0ABD1FAX4"/>
<keyword evidence="2" id="KW-1185">Reference proteome</keyword>
<dbReference type="Proteomes" id="UP001566132">
    <property type="component" value="Unassembled WGS sequence"/>
</dbReference>
<protein>
    <submittedName>
        <fullName evidence="1">Uncharacterized protein</fullName>
    </submittedName>
</protein>
<evidence type="ECO:0000313" key="2">
    <source>
        <dbReference type="Proteomes" id="UP001566132"/>
    </source>
</evidence>
<reference evidence="1 2" key="1">
    <citation type="submission" date="2024-05" db="EMBL/GenBank/DDBJ databases">
        <title>Genetic variation in Jamaican populations of the coffee berry borer (Hypothenemus hampei).</title>
        <authorList>
            <person name="Errbii M."/>
            <person name="Myrie A."/>
        </authorList>
    </citation>
    <scope>NUCLEOTIDE SEQUENCE [LARGE SCALE GENOMIC DNA]</scope>
    <source>
        <strain evidence="1">JA-Hopewell-2020-01-JO</strain>
        <tissue evidence="1">Whole body</tissue>
    </source>
</reference>
<gene>
    <name evidence="1" type="ORF">ABEB36_000330</name>
</gene>
<comment type="caution">
    <text evidence="1">The sequence shown here is derived from an EMBL/GenBank/DDBJ whole genome shotgun (WGS) entry which is preliminary data.</text>
</comment>
<sequence>MFGKIESKIKKVSCIADPTEYCSIIEEFATVRKLSAQGWFAQDWKKSITETVKNPGSWHFQFNPTKRFITRMGVPVIKKAENVVKLLNNQFGEKWMQEETLQFYKKAVECGTMGSDKQDNFIDQEESCTKIETRSDLRV</sequence>
<name>A0ABD1FAX4_HYPHA</name>
<dbReference type="EMBL" id="JBDJPC010000001">
    <property type="protein sequence ID" value="KAL1516412.1"/>
    <property type="molecule type" value="Genomic_DNA"/>
</dbReference>
<evidence type="ECO:0000313" key="1">
    <source>
        <dbReference type="EMBL" id="KAL1516412.1"/>
    </source>
</evidence>
<organism evidence="1 2">
    <name type="scientific">Hypothenemus hampei</name>
    <name type="common">Coffee berry borer</name>
    <dbReference type="NCBI Taxonomy" id="57062"/>
    <lineage>
        <taxon>Eukaryota</taxon>
        <taxon>Metazoa</taxon>
        <taxon>Ecdysozoa</taxon>
        <taxon>Arthropoda</taxon>
        <taxon>Hexapoda</taxon>
        <taxon>Insecta</taxon>
        <taxon>Pterygota</taxon>
        <taxon>Neoptera</taxon>
        <taxon>Endopterygota</taxon>
        <taxon>Coleoptera</taxon>
        <taxon>Polyphaga</taxon>
        <taxon>Cucujiformia</taxon>
        <taxon>Curculionidae</taxon>
        <taxon>Scolytinae</taxon>
        <taxon>Hypothenemus</taxon>
    </lineage>
</organism>
<accession>A0ABD1FAX4</accession>